<feature type="domain" description="Glycoside hydrolase family 9" evidence="10">
    <location>
        <begin position="1"/>
        <end position="304"/>
    </location>
</feature>
<dbReference type="Gene3D" id="1.50.10.10">
    <property type="match status" value="1"/>
</dbReference>
<dbReference type="RefSeq" id="XP_006826092.1">
    <property type="nucleotide sequence ID" value="XM_006826029.1"/>
</dbReference>
<feature type="non-terminal residue" evidence="12">
    <location>
        <position position="1"/>
    </location>
</feature>
<dbReference type="Pfam" id="PF00759">
    <property type="entry name" value="Glyco_hydro_9"/>
    <property type="match status" value="1"/>
</dbReference>
<keyword evidence="6" id="KW-0119">Carbohydrate metabolism</keyword>
<comment type="catalytic activity">
    <reaction evidence="1">
        <text>Endohydrolysis of (1-&gt;4)-beta-D-glucosidic linkages in cellulose, lichenin and cereal beta-D-glucans.</text>
        <dbReference type="EC" id="3.2.1.4"/>
    </reaction>
</comment>
<proteinExistence type="inferred from homology"/>
<evidence type="ECO:0000259" key="10">
    <source>
        <dbReference type="Pfam" id="PF00759"/>
    </source>
</evidence>
<sequence>VGTKLLDSGHWGRPEDMTMARPPDMVDATSPGSDVAGETAAALAASSLLFQESDPAYSATLLQHAAELFNFANTYRGIYPGQDYSSTSYGDELALAACWLYYATNDISYIQTAEALYDEFTLGTPSWAYSHQQKNPAVQILLYQYNQDQRYRDAITTYMDMWLPGGSIPRTPKGLVYRNQWGPLRYAANTAYLALVAADLGINPVAHRDFAKTQIRYILGDSGRSYVVGYGVNPPERPKHESSSCPDIPEECDFTDYQSPDPNPQILYGALVGGPDINDNWIDDRTNSKTNKVSCDFNAGFQSAIAGMTFNRCK</sequence>
<gene>
    <name evidence="12" type="primary">LOC102810129</name>
</gene>
<dbReference type="InterPro" id="IPR008928">
    <property type="entry name" value="6-hairpin_glycosidase_sf"/>
</dbReference>
<dbReference type="InterPro" id="IPR001701">
    <property type="entry name" value="Glyco_hydro_9"/>
</dbReference>
<dbReference type="Proteomes" id="UP000694865">
    <property type="component" value="Unplaced"/>
</dbReference>
<protein>
    <recommendedName>
        <fullName evidence="3">cellulase</fullName>
        <ecNumber evidence="3">3.2.1.4</ecNumber>
    </recommendedName>
</protein>
<evidence type="ECO:0000256" key="1">
    <source>
        <dbReference type="ARBA" id="ARBA00000966"/>
    </source>
</evidence>
<keyword evidence="11" id="KW-1185">Reference proteome</keyword>
<evidence type="ECO:0000256" key="8">
    <source>
        <dbReference type="ARBA" id="ARBA00023326"/>
    </source>
</evidence>
<evidence type="ECO:0000313" key="11">
    <source>
        <dbReference type="Proteomes" id="UP000694865"/>
    </source>
</evidence>
<dbReference type="InterPro" id="IPR012341">
    <property type="entry name" value="6hp_glycosidase-like_sf"/>
</dbReference>
<evidence type="ECO:0000256" key="7">
    <source>
        <dbReference type="ARBA" id="ARBA00023295"/>
    </source>
</evidence>
<dbReference type="EC" id="3.2.1.4" evidence="3"/>
<dbReference type="GeneID" id="102810129"/>
<evidence type="ECO:0000256" key="2">
    <source>
        <dbReference type="ARBA" id="ARBA00007072"/>
    </source>
</evidence>
<evidence type="ECO:0000313" key="12">
    <source>
        <dbReference type="RefSeq" id="XP_006826092.1"/>
    </source>
</evidence>
<dbReference type="SUPFAM" id="SSF48208">
    <property type="entry name" value="Six-hairpin glycosidases"/>
    <property type="match status" value="1"/>
</dbReference>
<organism evidence="11 12">
    <name type="scientific">Saccoglossus kowalevskii</name>
    <name type="common">Acorn worm</name>
    <dbReference type="NCBI Taxonomy" id="10224"/>
    <lineage>
        <taxon>Eukaryota</taxon>
        <taxon>Metazoa</taxon>
        <taxon>Hemichordata</taxon>
        <taxon>Enteropneusta</taxon>
        <taxon>Harrimaniidae</taxon>
        <taxon>Saccoglossus</taxon>
    </lineage>
</organism>
<keyword evidence="8" id="KW-0624">Polysaccharide degradation</keyword>
<reference evidence="12" key="1">
    <citation type="submission" date="2025-08" db="UniProtKB">
        <authorList>
            <consortium name="RefSeq"/>
        </authorList>
    </citation>
    <scope>IDENTIFICATION</scope>
    <source>
        <tissue evidence="12">Testes</tissue>
    </source>
</reference>
<keyword evidence="5" id="KW-0136">Cellulose degradation</keyword>
<evidence type="ECO:0000256" key="9">
    <source>
        <dbReference type="SAM" id="MobiDB-lite"/>
    </source>
</evidence>
<keyword evidence="4" id="KW-0378">Hydrolase</keyword>
<evidence type="ECO:0000256" key="4">
    <source>
        <dbReference type="ARBA" id="ARBA00022801"/>
    </source>
</evidence>
<keyword evidence="7" id="KW-0326">Glycosidase</keyword>
<comment type="similarity">
    <text evidence="2">Belongs to the glycosyl hydrolase 9 (cellulase E) family.</text>
</comment>
<evidence type="ECO:0000256" key="5">
    <source>
        <dbReference type="ARBA" id="ARBA00023001"/>
    </source>
</evidence>
<evidence type="ECO:0000256" key="6">
    <source>
        <dbReference type="ARBA" id="ARBA00023277"/>
    </source>
</evidence>
<dbReference type="PANTHER" id="PTHR22298">
    <property type="entry name" value="ENDO-1,4-BETA-GLUCANASE"/>
    <property type="match status" value="1"/>
</dbReference>
<name>A0ABM0N1F1_SACKO</name>
<accession>A0ABM0N1F1</accession>
<evidence type="ECO:0000256" key="3">
    <source>
        <dbReference type="ARBA" id="ARBA00012601"/>
    </source>
</evidence>
<feature type="region of interest" description="Disordered" evidence="9">
    <location>
        <begin position="1"/>
        <end position="22"/>
    </location>
</feature>